<evidence type="ECO:0000256" key="3">
    <source>
        <dbReference type="ARBA" id="ARBA00015862"/>
    </source>
</evidence>
<dbReference type="AlphaFoldDB" id="A0A0S2W4N2"/>
<evidence type="ECO:0000256" key="15">
    <source>
        <dbReference type="SAM" id="SignalP"/>
    </source>
</evidence>
<evidence type="ECO:0000256" key="12">
    <source>
        <dbReference type="ARBA" id="ARBA00023288"/>
    </source>
</evidence>
<reference evidence="17 18" key="1">
    <citation type="journal article" date="2015" name="Nat. Commun.">
        <title>Production of butyrate from lysine and the Amadori product fructoselysine by a human gut commensal.</title>
        <authorList>
            <person name="Bui T.P."/>
            <person name="Ritari J."/>
            <person name="Boeren S."/>
            <person name="de Waard P."/>
            <person name="Plugge C.M."/>
            <person name="de Vos W.M."/>
        </authorList>
    </citation>
    <scope>NUCLEOTIDE SEQUENCE [LARGE SCALE GENOMIC DNA]</scope>
    <source>
        <strain evidence="17 18">AF211</strain>
    </source>
</reference>
<protein>
    <recommendedName>
        <fullName evidence="3">High-affinity heme uptake system protein IsdE</fullName>
    </recommendedName>
    <alternativeName>
        <fullName evidence="14">Iron-regulated surface determinant protein E</fullName>
    </alternativeName>
    <alternativeName>
        <fullName evidence="13">Staphylococcal iron-regulated protein F</fullName>
    </alternativeName>
</protein>
<evidence type="ECO:0000256" key="13">
    <source>
        <dbReference type="ARBA" id="ARBA00031148"/>
    </source>
</evidence>
<evidence type="ECO:0000256" key="9">
    <source>
        <dbReference type="ARBA" id="ARBA00023004"/>
    </source>
</evidence>
<keyword evidence="18" id="KW-1185">Reference proteome</keyword>
<dbReference type="PANTHER" id="PTHR30535">
    <property type="entry name" value="VITAMIN B12-BINDING PROTEIN"/>
    <property type="match status" value="1"/>
</dbReference>
<dbReference type="PROSITE" id="PS51257">
    <property type="entry name" value="PROKAR_LIPOPROTEIN"/>
    <property type="match status" value="1"/>
</dbReference>
<keyword evidence="5" id="KW-1003">Cell membrane</keyword>
<accession>A0A0S2W4N2</accession>
<dbReference type="RefSeq" id="WP_058117858.1">
    <property type="nucleotide sequence ID" value="NZ_CP011307.1"/>
</dbReference>
<evidence type="ECO:0000313" key="17">
    <source>
        <dbReference type="EMBL" id="ALP94289.1"/>
    </source>
</evidence>
<evidence type="ECO:0000256" key="14">
    <source>
        <dbReference type="ARBA" id="ARBA00031463"/>
    </source>
</evidence>
<keyword evidence="8 15" id="KW-0732">Signal</keyword>
<keyword evidence="9" id="KW-0408">Iron</keyword>
<keyword evidence="10" id="KW-0472">Membrane</keyword>
<dbReference type="Proteomes" id="UP000064844">
    <property type="component" value="Chromosome"/>
</dbReference>
<gene>
    <name evidence="17" type="ORF">IB211_01898c</name>
</gene>
<keyword evidence="11" id="KW-0564">Palmitate</keyword>
<keyword evidence="12 17" id="KW-0449">Lipoprotein</keyword>
<dbReference type="InterPro" id="IPR019957">
    <property type="entry name" value="ABC_transptr_haem-bd_IsdE"/>
</dbReference>
<dbReference type="InterPro" id="IPR050902">
    <property type="entry name" value="ABC_Transporter_SBP"/>
</dbReference>
<dbReference type="STRING" id="1297617.IB211_01898c"/>
<proteinExistence type="inferred from homology"/>
<dbReference type="EMBL" id="CP011307">
    <property type="protein sequence ID" value="ALP94289.1"/>
    <property type="molecule type" value="Genomic_DNA"/>
</dbReference>
<evidence type="ECO:0000259" key="16">
    <source>
        <dbReference type="PROSITE" id="PS50983"/>
    </source>
</evidence>
<evidence type="ECO:0000256" key="4">
    <source>
        <dbReference type="ARBA" id="ARBA00022448"/>
    </source>
</evidence>
<keyword evidence="7" id="KW-0479">Metal-binding</keyword>
<evidence type="ECO:0000256" key="10">
    <source>
        <dbReference type="ARBA" id="ARBA00023136"/>
    </source>
</evidence>
<organism evidence="17 18">
    <name type="scientific">Intestinimonas butyriciproducens</name>
    <dbReference type="NCBI Taxonomy" id="1297617"/>
    <lineage>
        <taxon>Bacteria</taxon>
        <taxon>Bacillati</taxon>
        <taxon>Bacillota</taxon>
        <taxon>Clostridia</taxon>
        <taxon>Eubacteriales</taxon>
        <taxon>Intestinimonas</taxon>
    </lineage>
</organism>
<feature type="chain" id="PRO_5038741119" description="High-affinity heme uptake system protein IsdE" evidence="15">
    <location>
        <begin position="25"/>
        <end position="319"/>
    </location>
</feature>
<reference evidence="18" key="2">
    <citation type="submission" date="2015-04" db="EMBL/GenBank/DDBJ databases">
        <title>A butyrogenic pathway from the amino acid lysine in a human gut commensal.</title>
        <authorList>
            <person name="de Vos W.M."/>
            <person name="Bui N.T.P."/>
            <person name="Plugge C.M."/>
            <person name="Ritari J."/>
        </authorList>
    </citation>
    <scope>NUCLEOTIDE SEQUENCE [LARGE SCALE GENOMIC DNA]</scope>
    <source>
        <strain evidence="18">AF211</strain>
    </source>
</reference>
<dbReference type="PROSITE" id="PS50983">
    <property type="entry name" value="FE_B12_PBP"/>
    <property type="match status" value="1"/>
</dbReference>
<keyword evidence="4" id="KW-0813">Transport</keyword>
<dbReference type="InterPro" id="IPR002491">
    <property type="entry name" value="ABC_transptr_periplasmic_BD"/>
</dbReference>
<name>A0A0S2W4N2_9FIRM</name>
<sequence length="319" mass="34683">MKSDIVKKLLSGGLACVMALSLTACVDQHPEESGDVPAGVTASVSEEARIVATSNATLQICDRLGLDLVGIPTTTGSVPERYQGLPEIGTAMAPDAEQIALLEPTDVIGPDTLAETIEPTYQAAGVPYTWIDLQSVQGMYDSITMLGEKYGVEDSADALIAEYEETMAEFEKAIKGKEHPTVLVLMGLPGAYIECTPNSYVGSLVELAGAVNVAQDDFMNFVSWNTEELLELDPDVILLTVHGLPDLAMEMFAEEFTTNDIWKHFRAVQEGQVYQLDYNTFGMSCTFDWPEALEILKEILYDGTYASYDAEAAHIENNT</sequence>
<dbReference type="PANTHER" id="PTHR30535:SF36">
    <property type="entry name" value="HIGH-AFFINITY HEME UPTAKE SYSTEM PROTEIN ISDE"/>
    <property type="match status" value="1"/>
</dbReference>
<dbReference type="GO" id="GO:0071281">
    <property type="term" value="P:cellular response to iron ion"/>
    <property type="evidence" value="ECO:0007669"/>
    <property type="project" value="TreeGrafter"/>
</dbReference>
<keyword evidence="6" id="KW-0349">Heme</keyword>
<dbReference type="GO" id="GO:0046872">
    <property type="term" value="F:metal ion binding"/>
    <property type="evidence" value="ECO:0007669"/>
    <property type="project" value="UniProtKB-KW"/>
</dbReference>
<evidence type="ECO:0000256" key="8">
    <source>
        <dbReference type="ARBA" id="ARBA00022729"/>
    </source>
</evidence>
<dbReference type="SUPFAM" id="SSF53807">
    <property type="entry name" value="Helical backbone' metal receptor"/>
    <property type="match status" value="1"/>
</dbReference>
<feature type="domain" description="Fe/B12 periplasmic-binding" evidence="16">
    <location>
        <begin position="49"/>
        <end position="304"/>
    </location>
</feature>
<evidence type="ECO:0000256" key="1">
    <source>
        <dbReference type="ARBA" id="ARBA00001970"/>
    </source>
</evidence>
<dbReference type="KEGG" id="ibu:IB211_01898c"/>
<evidence type="ECO:0000256" key="11">
    <source>
        <dbReference type="ARBA" id="ARBA00023139"/>
    </source>
</evidence>
<dbReference type="NCBIfam" id="TIGR03659">
    <property type="entry name" value="IsdE"/>
    <property type="match status" value="1"/>
</dbReference>
<feature type="signal peptide" evidence="15">
    <location>
        <begin position="1"/>
        <end position="24"/>
    </location>
</feature>
<evidence type="ECO:0000313" key="18">
    <source>
        <dbReference type="Proteomes" id="UP000064844"/>
    </source>
</evidence>
<dbReference type="GO" id="GO:0015886">
    <property type="term" value="P:heme transport"/>
    <property type="evidence" value="ECO:0007669"/>
    <property type="project" value="InterPro"/>
</dbReference>
<evidence type="ECO:0000256" key="5">
    <source>
        <dbReference type="ARBA" id="ARBA00022475"/>
    </source>
</evidence>
<evidence type="ECO:0000256" key="6">
    <source>
        <dbReference type="ARBA" id="ARBA00022617"/>
    </source>
</evidence>
<comment type="similarity">
    <text evidence="2">Belongs to the bacterial solute-binding protein 8 family.</text>
</comment>
<evidence type="ECO:0000256" key="2">
    <source>
        <dbReference type="ARBA" id="ARBA00008814"/>
    </source>
</evidence>
<dbReference type="Pfam" id="PF01497">
    <property type="entry name" value="Peripla_BP_2"/>
    <property type="match status" value="1"/>
</dbReference>
<dbReference type="GO" id="GO:0020037">
    <property type="term" value="F:heme binding"/>
    <property type="evidence" value="ECO:0007669"/>
    <property type="project" value="InterPro"/>
</dbReference>
<dbReference type="Gene3D" id="3.40.50.1980">
    <property type="entry name" value="Nitrogenase molybdenum iron protein domain"/>
    <property type="match status" value="2"/>
</dbReference>
<evidence type="ECO:0000256" key="7">
    <source>
        <dbReference type="ARBA" id="ARBA00022723"/>
    </source>
</evidence>
<comment type="cofactor">
    <cofactor evidence="1">
        <name>heme b</name>
        <dbReference type="ChEBI" id="CHEBI:60344"/>
    </cofactor>
</comment>
<dbReference type="GO" id="GO:0016020">
    <property type="term" value="C:membrane"/>
    <property type="evidence" value="ECO:0007669"/>
    <property type="project" value="InterPro"/>
</dbReference>